<reference evidence="2" key="1">
    <citation type="journal article" date="2021" name="PeerJ">
        <title>Extensive microbial diversity within the chicken gut microbiome revealed by metagenomics and culture.</title>
        <authorList>
            <person name="Gilroy R."/>
            <person name="Ravi A."/>
            <person name="Getino M."/>
            <person name="Pursley I."/>
            <person name="Horton D.L."/>
            <person name="Alikhan N.F."/>
            <person name="Baker D."/>
            <person name="Gharbi K."/>
            <person name="Hall N."/>
            <person name="Watson M."/>
            <person name="Adriaenssens E.M."/>
            <person name="Foster-Nyarko E."/>
            <person name="Jarju S."/>
            <person name="Secka A."/>
            <person name="Antonio M."/>
            <person name="Oren A."/>
            <person name="Chaudhuri R.R."/>
            <person name="La Ragione R."/>
            <person name="Hildebrand F."/>
            <person name="Pallen M.J."/>
        </authorList>
    </citation>
    <scope>NUCLEOTIDE SEQUENCE</scope>
    <source>
        <strain evidence="2">CHK171-7178</strain>
    </source>
</reference>
<evidence type="ECO:0000313" key="3">
    <source>
        <dbReference type="Proteomes" id="UP000698173"/>
    </source>
</evidence>
<proteinExistence type="predicted"/>
<accession>A0A921KDS3</accession>
<dbReference type="AlphaFoldDB" id="A0A921KDS3"/>
<protein>
    <submittedName>
        <fullName evidence="2">Uncharacterized protein</fullName>
    </submittedName>
</protein>
<evidence type="ECO:0000313" key="2">
    <source>
        <dbReference type="EMBL" id="HJF31214.1"/>
    </source>
</evidence>
<reference evidence="2" key="2">
    <citation type="submission" date="2021-09" db="EMBL/GenBank/DDBJ databases">
        <authorList>
            <person name="Gilroy R."/>
        </authorList>
    </citation>
    <scope>NUCLEOTIDE SEQUENCE</scope>
    <source>
        <strain evidence="2">CHK171-7178</strain>
    </source>
</reference>
<keyword evidence="1" id="KW-0472">Membrane</keyword>
<organism evidence="2 3">
    <name type="scientific">Sporosarcina psychrophila</name>
    <name type="common">Bacillus psychrophilus</name>
    <dbReference type="NCBI Taxonomy" id="1476"/>
    <lineage>
        <taxon>Bacteria</taxon>
        <taxon>Bacillati</taxon>
        <taxon>Bacillota</taxon>
        <taxon>Bacilli</taxon>
        <taxon>Bacillales</taxon>
        <taxon>Caryophanaceae</taxon>
        <taxon>Sporosarcina</taxon>
    </lineage>
</organism>
<dbReference type="Proteomes" id="UP000698173">
    <property type="component" value="Unassembled WGS sequence"/>
</dbReference>
<evidence type="ECO:0000256" key="1">
    <source>
        <dbReference type="SAM" id="Phobius"/>
    </source>
</evidence>
<sequence>MNLKQKNSHFLIWLFFVGVYVIEVVTLPVMLQASELCKVNETEFINRIPSIDFIFLLPLV</sequence>
<feature type="transmembrane region" description="Helical" evidence="1">
    <location>
        <begin position="12"/>
        <end position="31"/>
    </location>
</feature>
<keyword evidence="1" id="KW-0812">Transmembrane</keyword>
<dbReference type="EMBL" id="DYWT01000092">
    <property type="protein sequence ID" value="HJF31214.1"/>
    <property type="molecule type" value="Genomic_DNA"/>
</dbReference>
<name>A0A921KDS3_SPOPS</name>
<comment type="caution">
    <text evidence="2">The sequence shown here is derived from an EMBL/GenBank/DDBJ whole genome shotgun (WGS) entry which is preliminary data.</text>
</comment>
<keyword evidence="1" id="KW-1133">Transmembrane helix</keyword>
<gene>
    <name evidence="2" type="ORF">K8V56_05475</name>
</gene>